<evidence type="ECO:0000256" key="1">
    <source>
        <dbReference type="SAM" id="Phobius"/>
    </source>
</evidence>
<dbReference type="Proteomes" id="UP001054945">
    <property type="component" value="Unassembled WGS sequence"/>
</dbReference>
<name>A0AAV4N7N9_CAEEX</name>
<organism evidence="2 3">
    <name type="scientific">Caerostris extrusa</name>
    <name type="common">Bark spider</name>
    <name type="synonym">Caerostris bankana</name>
    <dbReference type="NCBI Taxonomy" id="172846"/>
    <lineage>
        <taxon>Eukaryota</taxon>
        <taxon>Metazoa</taxon>
        <taxon>Ecdysozoa</taxon>
        <taxon>Arthropoda</taxon>
        <taxon>Chelicerata</taxon>
        <taxon>Arachnida</taxon>
        <taxon>Araneae</taxon>
        <taxon>Araneomorphae</taxon>
        <taxon>Entelegynae</taxon>
        <taxon>Araneoidea</taxon>
        <taxon>Araneidae</taxon>
        <taxon>Caerostris</taxon>
    </lineage>
</organism>
<accession>A0AAV4N7N9</accession>
<reference evidence="2 3" key="1">
    <citation type="submission" date="2021-06" db="EMBL/GenBank/DDBJ databases">
        <title>Caerostris extrusa draft genome.</title>
        <authorList>
            <person name="Kono N."/>
            <person name="Arakawa K."/>
        </authorList>
    </citation>
    <scope>NUCLEOTIDE SEQUENCE [LARGE SCALE GENOMIC DNA]</scope>
</reference>
<dbReference type="EMBL" id="BPLR01002990">
    <property type="protein sequence ID" value="GIX79983.1"/>
    <property type="molecule type" value="Genomic_DNA"/>
</dbReference>
<sequence length="94" mass="11044">MDRFCQERFWDANQTWYTEVPDFSSCFQDLVFVTAPNVIFCGIFLLSIWSLIKLSSFTSLLWTWLNITKLDSRICSRSLTRIEIIQPIALDVVE</sequence>
<comment type="caution">
    <text evidence="2">The sequence shown here is derived from an EMBL/GenBank/DDBJ whole genome shotgun (WGS) entry which is preliminary data.</text>
</comment>
<evidence type="ECO:0000313" key="3">
    <source>
        <dbReference type="Proteomes" id="UP001054945"/>
    </source>
</evidence>
<proteinExistence type="predicted"/>
<keyword evidence="1" id="KW-0472">Membrane</keyword>
<gene>
    <name evidence="2" type="primary">AVEN_35565_1</name>
    <name evidence="2" type="ORF">CEXT_409581</name>
</gene>
<keyword evidence="1" id="KW-0812">Transmembrane</keyword>
<keyword evidence="3" id="KW-1185">Reference proteome</keyword>
<protein>
    <submittedName>
        <fullName evidence="2">Uncharacterized protein</fullName>
    </submittedName>
</protein>
<dbReference type="AlphaFoldDB" id="A0AAV4N7N9"/>
<feature type="transmembrane region" description="Helical" evidence="1">
    <location>
        <begin position="30"/>
        <end position="52"/>
    </location>
</feature>
<keyword evidence="1" id="KW-1133">Transmembrane helix</keyword>
<evidence type="ECO:0000313" key="2">
    <source>
        <dbReference type="EMBL" id="GIX79983.1"/>
    </source>
</evidence>